<dbReference type="PROSITE" id="PS00584">
    <property type="entry name" value="PFKB_KINASES_2"/>
    <property type="match status" value="1"/>
</dbReference>
<dbReference type="PANTHER" id="PTHR46969:SF1">
    <property type="entry name" value="BIFUNCTIONAL PROTEIN HLDE"/>
    <property type="match status" value="1"/>
</dbReference>
<name>A0A1E5QQL6_9CYAN</name>
<dbReference type="Gene3D" id="3.40.1190.20">
    <property type="match status" value="1"/>
</dbReference>
<evidence type="ECO:0000313" key="4">
    <source>
        <dbReference type="EMBL" id="OEJ76623.1"/>
    </source>
</evidence>
<comment type="caution">
    <text evidence="4">The sequence shown here is derived from an EMBL/GenBank/DDBJ whole genome shotgun (WGS) entry which is preliminary data.</text>
</comment>
<dbReference type="SUPFAM" id="SSF53613">
    <property type="entry name" value="Ribokinase-like"/>
    <property type="match status" value="1"/>
</dbReference>
<dbReference type="InterPro" id="IPR029056">
    <property type="entry name" value="Ribokinase-like"/>
</dbReference>
<dbReference type="InterPro" id="IPR011913">
    <property type="entry name" value="RfaE_dom_I"/>
</dbReference>
<dbReference type="GO" id="GO:0033785">
    <property type="term" value="F:heptose 7-phosphate kinase activity"/>
    <property type="evidence" value="ECO:0007669"/>
    <property type="project" value="TreeGrafter"/>
</dbReference>
<keyword evidence="2" id="KW-0418">Kinase</keyword>
<dbReference type="InterPro" id="IPR002173">
    <property type="entry name" value="Carboh/pur_kinase_PfkB_CS"/>
</dbReference>
<dbReference type="EMBL" id="MJGC01000035">
    <property type="protein sequence ID" value="OEJ76623.1"/>
    <property type="molecule type" value="Genomic_DNA"/>
</dbReference>
<protein>
    <submittedName>
        <fullName evidence="4">ADP-heptose synthase</fullName>
    </submittedName>
</protein>
<accession>A0A1E5QQL6</accession>
<reference evidence="4" key="1">
    <citation type="submission" date="2016-09" db="EMBL/GenBank/DDBJ databases">
        <title>Draft genome of thermotolerant cyanobacterium Desertifilum sp. strain IPPAS B-1220.</title>
        <authorList>
            <person name="Sinetova M.A."/>
            <person name="Bolakhan K."/>
            <person name="Zayadan B.K."/>
            <person name="Mironov K.S."/>
            <person name="Ustinova V."/>
            <person name="Kupriyanova E.V."/>
            <person name="Sidorov R.A."/>
            <person name="Skrypnik A.N."/>
            <person name="Gogoleva N.E."/>
            <person name="Gogolev Y.V."/>
            <person name="Los D.A."/>
        </authorList>
    </citation>
    <scope>NUCLEOTIDE SEQUENCE [LARGE SCALE GENOMIC DNA]</scope>
    <source>
        <strain evidence="4">IPPAS B-1220</strain>
    </source>
</reference>
<dbReference type="InterPro" id="IPR011611">
    <property type="entry name" value="PfkB_dom"/>
</dbReference>
<sequence length="344" mass="37357">MTLDVEFVAQLRQQRDRFFELIDRFHQARVLVVGDLTLDEFLTGQVERISREAPVLILRHETTRQIPGGGANAVYNLAKLGAQVKAVGLVGKDDQGKALRGIFAAAGINTDGILMDEARPTVTKTRISGHARQSVTQQIVRVDRKSDDLPILELQLQLADYIRAHVEGVDAVVCSDYGDGVLTSPVIEAALTHSRTIVDAQQDLHRYRGATLFTPNLPEAEQAAGYGISTPQALAQAGRDLLNLTQASQMLITRGEEGMSLFENLEERVQHQQIPAFNRTDVFDVTGAGDTVVAALTLGLTVGASFWEAAVLGNLAASIVVRQFGTATTSPEEMKAAFQTLLEE</sequence>
<evidence type="ECO:0000259" key="3">
    <source>
        <dbReference type="Pfam" id="PF00294"/>
    </source>
</evidence>
<dbReference type="STRING" id="1781255.BH720_03440"/>
<dbReference type="CDD" id="cd01172">
    <property type="entry name" value="RfaE_like"/>
    <property type="match status" value="1"/>
</dbReference>
<gene>
    <name evidence="4" type="ORF">BH720_03440</name>
</gene>
<keyword evidence="1" id="KW-0808">Transferase</keyword>
<dbReference type="GO" id="GO:0005829">
    <property type="term" value="C:cytosol"/>
    <property type="evidence" value="ECO:0007669"/>
    <property type="project" value="TreeGrafter"/>
</dbReference>
<dbReference type="Pfam" id="PF00294">
    <property type="entry name" value="PfkB"/>
    <property type="match status" value="1"/>
</dbReference>
<dbReference type="GO" id="GO:0033786">
    <property type="term" value="F:heptose-1-phosphate adenylyltransferase activity"/>
    <property type="evidence" value="ECO:0007669"/>
    <property type="project" value="TreeGrafter"/>
</dbReference>
<organism evidence="4">
    <name type="scientific">Desertifilum tharense IPPAS B-1220</name>
    <dbReference type="NCBI Taxonomy" id="1781255"/>
    <lineage>
        <taxon>Bacteria</taxon>
        <taxon>Bacillati</taxon>
        <taxon>Cyanobacteriota</taxon>
        <taxon>Cyanophyceae</taxon>
        <taxon>Desertifilales</taxon>
        <taxon>Desertifilaceae</taxon>
        <taxon>Desertifilum</taxon>
    </lineage>
</organism>
<feature type="domain" description="Carbohydrate kinase PfkB" evidence="3">
    <location>
        <begin position="29"/>
        <end position="331"/>
    </location>
</feature>
<dbReference type="OrthoDB" id="9802794at2"/>
<evidence type="ECO:0000256" key="2">
    <source>
        <dbReference type="ARBA" id="ARBA00022777"/>
    </source>
</evidence>
<dbReference type="GO" id="GO:0016773">
    <property type="term" value="F:phosphotransferase activity, alcohol group as acceptor"/>
    <property type="evidence" value="ECO:0007669"/>
    <property type="project" value="InterPro"/>
</dbReference>
<dbReference type="AlphaFoldDB" id="A0A1E5QQL6"/>
<dbReference type="RefSeq" id="WP_069965762.1">
    <property type="nucleotide sequence ID" value="NZ_CM124774.1"/>
</dbReference>
<evidence type="ECO:0000256" key="1">
    <source>
        <dbReference type="ARBA" id="ARBA00022679"/>
    </source>
</evidence>
<proteinExistence type="predicted"/>
<dbReference type="PANTHER" id="PTHR46969">
    <property type="entry name" value="BIFUNCTIONAL PROTEIN HLDE"/>
    <property type="match status" value="1"/>
</dbReference>